<reference evidence="3" key="1">
    <citation type="journal article" date="2022" name="IScience">
        <title>Evolution of zygomycete secretomes and the origins of terrestrial fungal ecologies.</title>
        <authorList>
            <person name="Chang Y."/>
            <person name="Wang Y."/>
            <person name="Mondo S."/>
            <person name="Ahrendt S."/>
            <person name="Andreopoulos W."/>
            <person name="Barry K."/>
            <person name="Beard J."/>
            <person name="Benny G.L."/>
            <person name="Blankenship S."/>
            <person name="Bonito G."/>
            <person name="Cuomo C."/>
            <person name="Desiro A."/>
            <person name="Gervers K.A."/>
            <person name="Hundley H."/>
            <person name="Kuo A."/>
            <person name="LaButti K."/>
            <person name="Lang B.F."/>
            <person name="Lipzen A."/>
            <person name="O'Donnell K."/>
            <person name="Pangilinan J."/>
            <person name="Reynolds N."/>
            <person name="Sandor L."/>
            <person name="Smith M.E."/>
            <person name="Tsang A."/>
            <person name="Grigoriev I.V."/>
            <person name="Stajich J.E."/>
            <person name="Spatafora J.W."/>
        </authorList>
    </citation>
    <scope>NUCLEOTIDE SEQUENCE</scope>
    <source>
        <strain evidence="3">RSA 2281</strain>
    </source>
</reference>
<dbReference type="InterPro" id="IPR052895">
    <property type="entry name" value="HetReg/Transcr_Mod"/>
</dbReference>
<dbReference type="InterPro" id="IPR010730">
    <property type="entry name" value="HET"/>
</dbReference>
<dbReference type="Pfam" id="PF06985">
    <property type="entry name" value="HET"/>
    <property type="match status" value="1"/>
</dbReference>
<gene>
    <name evidence="3" type="ORF">BDA99DRAFT_610417</name>
</gene>
<dbReference type="EMBL" id="JAIXMP010000069">
    <property type="protein sequence ID" value="KAI9243610.1"/>
    <property type="molecule type" value="Genomic_DNA"/>
</dbReference>
<comment type="caution">
    <text evidence="3">The sequence shown here is derived from an EMBL/GenBank/DDBJ whole genome shotgun (WGS) entry which is preliminary data.</text>
</comment>
<evidence type="ECO:0000259" key="2">
    <source>
        <dbReference type="Pfam" id="PF06985"/>
    </source>
</evidence>
<proteinExistence type="predicted"/>
<dbReference type="Proteomes" id="UP001209540">
    <property type="component" value="Unassembled WGS sequence"/>
</dbReference>
<keyword evidence="4" id="KW-1185">Reference proteome</keyword>
<feature type="region of interest" description="Disordered" evidence="1">
    <location>
        <begin position="503"/>
        <end position="609"/>
    </location>
</feature>
<evidence type="ECO:0000256" key="1">
    <source>
        <dbReference type="SAM" id="MobiDB-lite"/>
    </source>
</evidence>
<feature type="compositionally biased region" description="Acidic residues" evidence="1">
    <location>
        <begin position="503"/>
        <end position="608"/>
    </location>
</feature>
<dbReference type="PANTHER" id="PTHR24148:SF64">
    <property type="entry name" value="HETEROKARYON INCOMPATIBILITY DOMAIN-CONTAINING PROTEIN"/>
    <property type="match status" value="1"/>
</dbReference>
<feature type="domain" description="Heterokaryon incompatibility" evidence="2">
    <location>
        <begin position="50"/>
        <end position="210"/>
    </location>
</feature>
<protein>
    <submittedName>
        <fullName evidence="3">Heterokaryon incompatibility protein-domain-containing protein</fullName>
    </submittedName>
</protein>
<organism evidence="3 4">
    <name type="scientific">Phascolomyces articulosus</name>
    <dbReference type="NCBI Taxonomy" id="60185"/>
    <lineage>
        <taxon>Eukaryota</taxon>
        <taxon>Fungi</taxon>
        <taxon>Fungi incertae sedis</taxon>
        <taxon>Mucoromycota</taxon>
        <taxon>Mucoromycotina</taxon>
        <taxon>Mucoromycetes</taxon>
        <taxon>Mucorales</taxon>
        <taxon>Lichtheimiaceae</taxon>
        <taxon>Phascolomyces</taxon>
    </lineage>
</organism>
<reference evidence="3" key="2">
    <citation type="submission" date="2023-02" db="EMBL/GenBank/DDBJ databases">
        <authorList>
            <consortium name="DOE Joint Genome Institute"/>
            <person name="Mondo S.J."/>
            <person name="Chang Y."/>
            <person name="Wang Y."/>
            <person name="Ahrendt S."/>
            <person name="Andreopoulos W."/>
            <person name="Barry K."/>
            <person name="Beard J."/>
            <person name="Benny G.L."/>
            <person name="Blankenship S."/>
            <person name="Bonito G."/>
            <person name="Cuomo C."/>
            <person name="Desiro A."/>
            <person name="Gervers K.A."/>
            <person name="Hundley H."/>
            <person name="Kuo A."/>
            <person name="LaButti K."/>
            <person name="Lang B.F."/>
            <person name="Lipzen A."/>
            <person name="O'Donnell K."/>
            <person name="Pangilinan J."/>
            <person name="Reynolds N."/>
            <person name="Sandor L."/>
            <person name="Smith M.W."/>
            <person name="Tsang A."/>
            <person name="Grigoriev I.V."/>
            <person name="Stajich J.E."/>
            <person name="Spatafora J.W."/>
        </authorList>
    </citation>
    <scope>NUCLEOTIDE SEQUENCE</scope>
    <source>
        <strain evidence="3">RSA 2281</strain>
    </source>
</reference>
<evidence type="ECO:0000313" key="4">
    <source>
        <dbReference type="Proteomes" id="UP001209540"/>
    </source>
</evidence>
<dbReference type="PANTHER" id="PTHR24148">
    <property type="entry name" value="ANKYRIN REPEAT DOMAIN-CONTAINING PROTEIN 39 HOMOLOG-RELATED"/>
    <property type="match status" value="1"/>
</dbReference>
<name>A0AAD5JVB1_9FUNG</name>
<sequence length="653" mass="76458">MYMTYVSGQSSLIVDGKPLTAFSTDDFRPTWLVRVSDMQRVPGTDATEGYCTISYSWNYSGDLIQGENGEYECIDKGKHKLIFKTKENASFFDHEIHEVKFEQLIQQLCKDFDIDYIWYDKMCIDQNDKVAKHTEIEQMHQIYKSAAYSVAMIPEMSIPESVESVSWTSGIMNISRVINNEKFHEREVIEKCLVDICQSQWMKRLWTLEEAIMSNHIVFVGRNAHLWNAARIFFGAGFMLSVSMGQVRDLFELFINEAPSANLTLRHAHSRDTAKQHDRAYALANIFAGLVNIHVDYDIPVIVALSNFYSDLIEKDLSVLCFGKSQYTYNSTLQDAYELPSWTGIEGVHLRAQTTFIIKNGQEISDIIKVDRQEDEENTDDDNDSDKVEESIPAHRLLINNVNYITAHPQQFPLEQEKLSRFTNDGGLDFTHYINELTKDIIPHEKMARERIDKTIAPGRDCPITFLSLTEDCEECTILDLPFTWDENSSTRIYPVIRKIDDEQDNEVLGSEEEQEQEYSEEEQEYSEEEQEYPEEEQEYSEEEQEYPEEEQEYSEEEQEYPEEEQEYSEEEQEYPEEEQEYSEKEDEYSDEEEGEEREQVGDEEETESIQYNEFTYKSIGILFVRCRNYYMHYQSSLADFTDDIQNDSFVIV</sequence>
<accession>A0AAD5JVB1</accession>
<dbReference type="AlphaFoldDB" id="A0AAD5JVB1"/>
<evidence type="ECO:0000313" key="3">
    <source>
        <dbReference type="EMBL" id="KAI9243610.1"/>
    </source>
</evidence>